<dbReference type="InterPro" id="IPR035186">
    <property type="entry name" value="DUF5308"/>
</dbReference>
<organism evidence="2 3">
    <name type="scientific">Sclerotinia borealis (strain F-4128)</name>
    <dbReference type="NCBI Taxonomy" id="1432307"/>
    <lineage>
        <taxon>Eukaryota</taxon>
        <taxon>Fungi</taxon>
        <taxon>Dikarya</taxon>
        <taxon>Ascomycota</taxon>
        <taxon>Pezizomycotina</taxon>
        <taxon>Leotiomycetes</taxon>
        <taxon>Helotiales</taxon>
        <taxon>Sclerotiniaceae</taxon>
        <taxon>Sclerotinia</taxon>
    </lineage>
</organism>
<dbReference type="EMBL" id="AYSA01000541">
    <property type="protein sequence ID" value="ESZ91111.1"/>
    <property type="molecule type" value="Genomic_DNA"/>
</dbReference>
<dbReference type="HOGENOM" id="CLU_088991_0_0_1"/>
<proteinExistence type="predicted"/>
<feature type="compositionally biased region" description="Low complexity" evidence="1">
    <location>
        <begin position="1"/>
        <end position="14"/>
    </location>
</feature>
<sequence length="235" mass="25313">MTSRPSSSTSHPNPNSDPNPPPNSNLSLHLTDTALTPLLTPTHANPPQTQPLTTLTTTALSAYNSSRHLRLGTPQRIIIETNSSGPILLHSFIAPPSTPAQSNPIQDRSQTTHTRTHIHTHGHHIQIDINGIQNINGGSSVRGLEILAAAREEMRPLSGTTEGSPVEEEPHDVRDEGEQAPLLIGTVVARSAEQLGEARRAAHTIEILANGLQRELTKDTEGKRDREDDGMAEDG</sequence>
<evidence type="ECO:0000256" key="1">
    <source>
        <dbReference type="SAM" id="MobiDB-lite"/>
    </source>
</evidence>
<keyword evidence="3" id="KW-1185">Reference proteome</keyword>
<dbReference type="AlphaFoldDB" id="W9C5F4"/>
<gene>
    <name evidence="2" type="ORF">SBOR_8511</name>
</gene>
<dbReference type="Proteomes" id="UP000019487">
    <property type="component" value="Unassembled WGS sequence"/>
</dbReference>
<feature type="region of interest" description="Disordered" evidence="1">
    <location>
        <begin position="155"/>
        <end position="176"/>
    </location>
</feature>
<reference evidence="2 3" key="1">
    <citation type="journal article" date="2014" name="Genome Announc.">
        <title>Draft genome sequence of Sclerotinia borealis, a psychrophilic plant pathogenic fungus.</title>
        <authorList>
            <person name="Mardanov A.V."/>
            <person name="Beletsky A.V."/>
            <person name="Kadnikov V.V."/>
            <person name="Ignatov A.N."/>
            <person name="Ravin N.V."/>
        </authorList>
    </citation>
    <scope>NUCLEOTIDE SEQUENCE [LARGE SCALE GENOMIC DNA]</scope>
    <source>
        <strain evidence="3">F-4157</strain>
    </source>
</reference>
<evidence type="ECO:0000313" key="3">
    <source>
        <dbReference type="Proteomes" id="UP000019487"/>
    </source>
</evidence>
<dbReference type="Pfam" id="PF17233">
    <property type="entry name" value="DUF5308"/>
    <property type="match status" value="1"/>
</dbReference>
<feature type="compositionally biased region" description="Basic and acidic residues" evidence="1">
    <location>
        <begin position="215"/>
        <end position="229"/>
    </location>
</feature>
<protein>
    <submittedName>
        <fullName evidence="2">Uncharacterized protein</fullName>
    </submittedName>
</protein>
<comment type="caution">
    <text evidence="2">The sequence shown here is derived from an EMBL/GenBank/DDBJ whole genome shotgun (WGS) entry which is preliminary data.</text>
</comment>
<dbReference type="OrthoDB" id="5305418at2759"/>
<feature type="region of interest" description="Disordered" evidence="1">
    <location>
        <begin position="210"/>
        <end position="235"/>
    </location>
</feature>
<name>W9C5F4_SCLBF</name>
<evidence type="ECO:0000313" key="2">
    <source>
        <dbReference type="EMBL" id="ESZ91111.1"/>
    </source>
</evidence>
<feature type="region of interest" description="Disordered" evidence="1">
    <location>
        <begin position="1"/>
        <end position="29"/>
    </location>
</feature>
<accession>W9C5F4</accession>